<dbReference type="Gene3D" id="3.40.47.10">
    <property type="match status" value="2"/>
</dbReference>
<reference evidence="5 6" key="1">
    <citation type="submission" date="2018-03" db="EMBL/GenBank/DDBJ databases">
        <title>Adhaeribacter sp. HMF7605 Genome sequencing and assembly.</title>
        <authorList>
            <person name="Kang H."/>
            <person name="Kang J."/>
            <person name="Cha I."/>
            <person name="Kim H."/>
            <person name="Joh K."/>
        </authorList>
    </citation>
    <scope>NUCLEOTIDE SEQUENCE [LARGE SCALE GENOMIC DNA]</scope>
    <source>
        <strain evidence="5 6">HMF7605</strain>
    </source>
</reference>
<dbReference type="RefSeq" id="WP_106932471.1">
    <property type="nucleotide sequence ID" value="NZ_PYFT01000001.1"/>
</dbReference>
<accession>A0A2T2YLA0</accession>
<organism evidence="5 6">
    <name type="scientific">Adhaeribacter arboris</name>
    <dbReference type="NCBI Taxonomy" id="2072846"/>
    <lineage>
        <taxon>Bacteria</taxon>
        <taxon>Pseudomonadati</taxon>
        <taxon>Bacteroidota</taxon>
        <taxon>Cytophagia</taxon>
        <taxon>Cytophagales</taxon>
        <taxon>Hymenobacteraceae</taxon>
        <taxon>Adhaeribacter</taxon>
    </lineage>
</organism>
<sequence>MSTNLYSVITATGKYLPARVIPNEDFYNQIFYDSVGEKLTKTTSEIVEKFEQITDIKERRHVSDNQVTSDIAFLAAQDTLRSSTIDKEQLDYIIVAHNFGDVKANNKRSDFVPSIAARVKFKLGIKNPFTVAYDLPFGCAGWLQGLIQADYFLKSGDARKIMVIGAEVLSRISDPHDRDSMLFADGAGAVLVEAKESENSVGILAHNTRSDTLEFAHLLRMDKSNNPEYNGQELFLKMDGRKLYEYALKTVPQAIQQCLEKAKLPLQAVTKVLIHQANGKMDDAILKRLYGLYSIAEIPKNVMPMTISWLGNASVATIPTLLDLLLKGELKNQGVKSGDIIVLASVGAGMNINSVVYRMP</sequence>
<evidence type="ECO:0000256" key="2">
    <source>
        <dbReference type="ARBA" id="ARBA00023315"/>
    </source>
</evidence>
<dbReference type="InterPro" id="IPR013751">
    <property type="entry name" value="ACP_syn_III_N"/>
</dbReference>
<dbReference type="GO" id="GO:0006633">
    <property type="term" value="P:fatty acid biosynthetic process"/>
    <property type="evidence" value="ECO:0007669"/>
    <property type="project" value="InterPro"/>
</dbReference>
<feature type="domain" description="Beta-ketoacyl-[acyl-carrier-protein] synthase III C-terminal" evidence="3">
    <location>
        <begin position="259"/>
        <end position="358"/>
    </location>
</feature>
<dbReference type="PANTHER" id="PTHR34069:SF2">
    <property type="entry name" value="BETA-KETOACYL-[ACYL-CARRIER-PROTEIN] SYNTHASE III"/>
    <property type="match status" value="1"/>
</dbReference>
<evidence type="ECO:0000313" key="5">
    <source>
        <dbReference type="EMBL" id="PSR56292.1"/>
    </source>
</evidence>
<evidence type="ECO:0000313" key="6">
    <source>
        <dbReference type="Proteomes" id="UP000240357"/>
    </source>
</evidence>
<evidence type="ECO:0000259" key="4">
    <source>
        <dbReference type="Pfam" id="PF08545"/>
    </source>
</evidence>
<dbReference type="GO" id="GO:0004315">
    <property type="term" value="F:3-oxoacyl-[acyl-carrier-protein] synthase activity"/>
    <property type="evidence" value="ECO:0007669"/>
    <property type="project" value="InterPro"/>
</dbReference>
<dbReference type="GO" id="GO:0044550">
    <property type="term" value="P:secondary metabolite biosynthetic process"/>
    <property type="evidence" value="ECO:0007669"/>
    <property type="project" value="TreeGrafter"/>
</dbReference>
<evidence type="ECO:0000259" key="3">
    <source>
        <dbReference type="Pfam" id="PF08541"/>
    </source>
</evidence>
<dbReference type="PANTHER" id="PTHR34069">
    <property type="entry name" value="3-OXOACYL-[ACYL-CARRIER-PROTEIN] SYNTHASE 3"/>
    <property type="match status" value="1"/>
</dbReference>
<dbReference type="InterPro" id="IPR016039">
    <property type="entry name" value="Thiolase-like"/>
</dbReference>
<dbReference type="SUPFAM" id="SSF53901">
    <property type="entry name" value="Thiolase-like"/>
    <property type="match status" value="1"/>
</dbReference>
<gene>
    <name evidence="5" type="ORF">AHMF7605_23725</name>
</gene>
<dbReference type="InterPro" id="IPR013747">
    <property type="entry name" value="ACP_syn_III_C"/>
</dbReference>
<dbReference type="OrthoDB" id="5171393at2"/>
<dbReference type="Pfam" id="PF08545">
    <property type="entry name" value="ACP_syn_III"/>
    <property type="match status" value="1"/>
</dbReference>
<dbReference type="Pfam" id="PF08541">
    <property type="entry name" value="ACP_syn_III_C"/>
    <property type="match status" value="1"/>
</dbReference>
<protein>
    <submittedName>
        <fullName evidence="5">3-oxoacyl-ACP synthase</fullName>
    </submittedName>
</protein>
<dbReference type="EMBL" id="PYFT01000001">
    <property type="protein sequence ID" value="PSR56292.1"/>
    <property type="molecule type" value="Genomic_DNA"/>
</dbReference>
<evidence type="ECO:0000256" key="1">
    <source>
        <dbReference type="ARBA" id="ARBA00022679"/>
    </source>
</evidence>
<keyword evidence="6" id="KW-1185">Reference proteome</keyword>
<dbReference type="Proteomes" id="UP000240357">
    <property type="component" value="Unassembled WGS sequence"/>
</dbReference>
<comment type="caution">
    <text evidence="5">The sequence shown here is derived from an EMBL/GenBank/DDBJ whole genome shotgun (WGS) entry which is preliminary data.</text>
</comment>
<proteinExistence type="predicted"/>
<keyword evidence="2" id="KW-0012">Acyltransferase</keyword>
<keyword evidence="1" id="KW-0808">Transferase</keyword>
<dbReference type="AlphaFoldDB" id="A0A2T2YLA0"/>
<feature type="domain" description="Beta-ketoacyl-[acyl-carrier-protein] synthase III N-terminal" evidence="4">
    <location>
        <begin position="133"/>
        <end position="211"/>
    </location>
</feature>
<name>A0A2T2YLA0_9BACT</name>
<dbReference type="CDD" id="cd00830">
    <property type="entry name" value="KAS_III"/>
    <property type="match status" value="1"/>
</dbReference>